<evidence type="ECO:0000313" key="2">
    <source>
        <dbReference type="WBParaSite" id="nRc.2.0.1.t34508-RA"/>
    </source>
</evidence>
<reference evidence="2" key="1">
    <citation type="submission" date="2022-11" db="UniProtKB">
        <authorList>
            <consortium name="WormBaseParasite"/>
        </authorList>
    </citation>
    <scope>IDENTIFICATION</scope>
</reference>
<sequence length="62" mass="6903">VNTQLQHPPPGPLLSILQQREHRLDTGSQEFHPACKSTFATQFSACLLSSPLIQSYLSSECY</sequence>
<dbReference type="WBParaSite" id="nRc.2.0.1.t34508-RA">
    <property type="protein sequence ID" value="nRc.2.0.1.t34508-RA"/>
    <property type="gene ID" value="nRc.2.0.1.g34508"/>
</dbReference>
<evidence type="ECO:0000313" key="1">
    <source>
        <dbReference type="Proteomes" id="UP000887565"/>
    </source>
</evidence>
<protein>
    <submittedName>
        <fullName evidence="2">Uncharacterized protein</fullName>
    </submittedName>
</protein>
<organism evidence="1 2">
    <name type="scientific">Romanomermis culicivorax</name>
    <name type="common">Nematode worm</name>
    <dbReference type="NCBI Taxonomy" id="13658"/>
    <lineage>
        <taxon>Eukaryota</taxon>
        <taxon>Metazoa</taxon>
        <taxon>Ecdysozoa</taxon>
        <taxon>Nematoda</taxon>
        <taxon>Enoplea</taxon>
        <taxon>Dorylaimia</taxon>
        <taxon>Mermithida</taxon>
        <taxon>Mermithoidea</taxon>
        <taxon>Mermithidae</taxon>
        <taxon>Romanomermis</taxon>
    </lineage>
</organism>
<keyword evidence="1" id="KW-1185">Reference proteome</keyword>
<proteinExistence type="predicted"/>
<dbReference type="Proteomes" id="UP000887565">
    <property type="component" value="Unplaced"/>
</dbReference>
<dbReference type="AlphaFoldDB" id="A0A915K824"/>
<accession>A0A915K824</accession>
<name>A0A915K824_ROMCU</name>